<accession>A0A5Y7VZU0</accession>
<dbReference type="EMBL" id="AAKAJM010000001">
    <property type="protein sequence ID" value="ECQ3010749.1"/>
    <property type="molecule type" value="Genomic_DNA"/>
</dbReference>
<reference evidence="1" key="1">
    <citation type="submission" date="2019-08" db="EMBL/GenBank/DDBJ databases">
        <authorList>
            <consortium name="PulseNet: The National Subtyping Network for Foodborne Disease Surveillance"/>
            <person name="Tarr C.L."/>
            <person name="Trees E."/>
            <person name="Katz L.S."/>
            <person name="Carleton-Romer H.A."/>
            <person name="Stroika S."/>
            <person name="Kucerova Z."/>
            <person name="Roache K.F."/>
            <person name="Sabol A.L."/>
            <person name="Besser J."/>
            <person name="Gerner-Smidt P."/>
        </authorList>
    </citation>
    <scope>NUCLEOTIDE SEQUENCE</scope>
    <source>
        <strain evidence="2">2014K-0489</strain>
        <strain evidence="1">PNUSAS094603</strain>
    </source>
</reference>
<evidence type="ECO:0000313" key="1">
    <source>
        <dbReference type="EMBL" id="ECQ3010749.1"/>
    </source>
</evidence>
<organism evidence="1">
    <name type="scientific">Salmonella enterica</name>
    <name type="common">Salmonella choleraesuis</name>
    <dbReference type="NCBI Taxonomy" id="28901"/>
    <lineage>
        <taxon>Bacteria</taxon>
        <taxon>Pseudomonadati</taxon>
        <taxon>Pseudomonadota</taxon>
        <taxon>Gammaproteobacteria</taxon>
        <taxon>Enterobacterales</taxon>
        <taxon>Enterobacteriaceae</taxon>
        <taxon>Salmonella</taxon>
    </lineage>
</organism>
<proteinExistence type="predicted"/>
<sequence>MLPGKWILSERQGEQRIRLVIMIGKGEKCAHQRTLAFSKNHVSRKIEPESPEWQAAKHFA</sequence>
<dbReference type="EMBL" id="AAMHSF010000001">
    <property type="protein sequence ID" value="EDH4583473.1"/>
    <property type="molecule type" value="Genomic_DNA"/>
</dbReference>
<gene>
    <name evidence="2" type="ORF">CBX91_04675</name>
    <name evidence="1" type="ORF">FZ370_02230</name>
</gene>
<comment type="caution">
    <text evidence="1">The sequence shown here is derived from an EMBL/GenBank/DDBJ whole genome shotgun (WGS) entry which is preliminary data.</text>
</comment>
<dbReference type="AlphaFoldDB" id="A0A5Y7VZU0"/>
<protein>
    <submittedName>
        <fullName evidence="1">Uncharacterized protein</fullName>
    </submittedName>
</protein>
<name>A0A5Y7VZU0_SALER</name>
<evidence type="ECO:0000313" key="2">
    <source>
        <dbReference type="EMBL" id="EDH4583473.1"/>
    </source>
</evidence>